<dbReference type="PANTHER" id="PTHR23089">
    <property type="entry name" value="HISTIDINE TRIAD HIT PROTEIN"/>
    <property type="match status" value="1"/>
</dbReference>
<evidence type="ECO:0000256" key="3">
    <source>
        <dbReference type="PROSITE-ProRule" id="PRU00464"/>
    </source>
</evidence>
<dbReference type="GO" id="GO:0003824">
    <property type="term" value="F:catalytic activity"/>
    <property type="evidence" value="ECO:0007669"/>
    <property type="project" value="InterPro"/>
</dbReference>
<feature type="active site" description="Tele-AMP-histidine intermediate" evidence="1">
    <location>
        <position position="101"/>
    </location>
</feature>
<organism evidence="5 6">
    <name type="scientific">Desulfoluna spongiiphila</name>
    <dbReference type="NCBI Taxonomy" id="419481"/>
    <lineage>
        <taxon>Bacteria</taxon>
        <taxon>Pseudomonadati</taxon>
        <taxon>Thermodesulfobacteriota</taxon>
        <taxon>Desulfobacteria</taxon>
        <taxon>Desulfobacterales</taxon>
        <taxon>Desulfolunaceae</taxon>
        <taxon>Desulfoluna</taxon>
    </lineage>
</organism>
<dbReference type="InterPro" id="IPR019808">
    <property type="entry name" value="Histidine_triad_CS"/>
</dbReference>
<gene>
    <name evidence="5" type="ORF">SAMN05216233_115107</name>
</gene>
<evidence type="ECO:0000256" key="1">
    <source>
        <dbReference type="PIRSR" id="PIRSR601310-1"/>
    </source>
</evidence>
<dbReference type="STRING" id="419481.SAMN05216233_115107"/>
<evidence type="ECO:0000259" key="4">
    <source>
        <dbReference type="PROSITE" id="PS51084"/>
    </source>
</evidence>
<dbReference type="PROSITE" id="PS51084">
    <property type="entry name" value="HIT_2"/>
    <property type="match status" value="1"/>
</dbReference>
<protein>
    <submittedName>
        <fullName evidence="5">Histidine triad (HIT) family protein</fullName>
    </submittedName>
</protein>
<evidence type="ECO:0000256" key="2">
    <source>
        <dbReference type="PIRSR" id="PIRSR601310-3"/>
    </source>
</evidence>
<dbReference type="Proteomes" id="UP000198870">
    <property type="component" value="Unassembled WGS sequence"/>
</dbReference>
<evidence type="ECO:0000313" key="5">
    <source>
        <dbReference type="EMBL" id="SCY66563.1"/>
    </source>
</evidence>
<dbReference type="SUPFAM" id="SSF54197">
    <property type="entry name" value="HIT-like"/>
    <property type="match status" value="1"/>
</dbReference>
<dbReference type="InterPro" id="IPR001310">
    <property type="entry name" value="Histidine_triad_HIT"/>
</dbReference>
<feature type="short sequence motif" description="Histidine triad motif" evidence="2 3">
    <location>
        <begin position="99"/>
        <end position="103"/>
    </location>
</feature>
<dbReference type="InterPro" id="IPR011146">
    <property type="entry name" value="HIT-like"/>
</dbReference>
<dbReference type="Pfam" id="PF01230">
    <property type="entry name" value="HIT"/>
    <property type="match status" value="1"/>
</dbReference>
<dbReference type="InterPro" id="IPR036265">
    <property type="entry name" value="HIT-like_sf"/>
</dbReference>
<feature type="domain" description="HIT" evidence="4">
    <location>
        <begin position="6"/>
        <end position="111"/>
    </location>
</feature>
<dbReference type="Gene3D" id="3.30.428.10">
    <property type="entry name" value="HIT-like"/>
    <property type="match status" value="1"/>
</dbReference>
<dbReference type="PRINTS" id="PR00332">
    <property type="entry name" value="HISTRIAD"/>
</dbReference>
<proteinExistence type="predicted"/>
<name>A0A1G5HS32_9BACT</name>
<dbReference type="AlphaFoldDB" id="A0A1G5HS32"/>
<dbReference type="EMBL" id="FMUX01000015">
    <property type="protein sequence ID" value="SCY66563.1"/>
    <property type="molecule type" value="Genomic_DNA"/>
</dbReference>
<accession>A0A1G5HS32</accession>
<keyword evidence="6" id="KW-1185">Reference proteome</keyword>
<reference evidence="5 6" key="1">
    <citation type="submission" date="2016-10" db="EMBL/GenBank/DDBJ databases">
        <authorList>
            <person name="de Groot N.N."/>
        </authorList>
    </citation>
    <scope>NUCLEOTIDE SEQUENCE [LARGE SCALE GENOMIC DNA]</scope>
    <source>
        <strain evidence="5 6">AA1</strain>
    </source>
</reference>
<sequence>MAADCIFCKIIGKEIPSEFIYEDEDMIAIRDINPKAPVHLLIIPRKHIRSINDIEACDEALLGRMMTVAKGLAAKEGTDQSGYRVFFNVEKGGGQEVFHLHLHLVGGFDRS</sequence>
<evidence type="ECO:0000313" key="6">
    <source>
        <dbReference type="Proteomes" id="UP000198870"/>
    </source>
</evidence>
<dbReference type="OrthoDB" id="9784774at2"/>
<dbReference type="PROSITE" id="PS00892">
    <property type="entry name" value="HIT_1"/>
    <property type="match status" value="1"/>
</dbReference>
<dbReference type="CDD" id="cd01276">
    <property type="entry name" value="PKCI_related"/>
    <property type="match status" value="1"/>
</dbReference>
<dbReference type="RefSeq" id="WP_092212839.1">
    <property type="nucleotide sequence ID" value="NZ_FMUX01000015.1"/>
</dbReference>